<dbReference type="Proteomes" id="UP000002280">
    <property type="component" value="Chromosome 5"/>
</dbReference>
<protein>
    <recommendedName>
        <fullName evidence="10">Transmembrane protease serine</fullName>
        <ecNumber evidence="10">3.4.21.-</ecNumber>
    </recommendedName>
</protein>
<dbReference type="GO" id="GO:0004252">
    <property type="term" value="F:serine-type endopeptidase activity"/>
    <property type="evidence" value="ECO:0007669"/>
    <property type="project" value="UniProtKB-UniRule"/>
</dbReference>
<dbReference type="InterPro" id="IPR001314">
    <property type="entry name" value="Peptidase_S1A"/>
</dbReference>
<dbReference type="GO" id="GO:0005576">
    <property type="term" value="C:extracellular region"/>
    <property type="evidence" value="ECO:0007669"/>
    <property type="project" value="InterPro"/>
</dbReference>
<dbReference type="InterPro" id="IPR036364">
    <property type="entry name" value="SEA_dom_sf"/>
</dbReference>
<dbReference type="InParanoid" id="F7A018"/>
<dbReference type="FunFam" id="2.40.10.10:FF:000003">
    <property type="entry name" value="Transmembrane serine protease 3"/>
    <property type="match status" value="1"/>
</dbReference>
<feature type="active site" description="Charge relay system" evidence="11">
    <location>
        <position position="369"/>
    </location>
</feature>
<comment type="similarity">
    <text evidence="10">Belongs to the peptidase S1 family.</text>
</comment>
<dbReference type="PROSITE" id="PS00134">
    <property type="entry name" value="TRYPSIN_HIS"/>
    <property type="match status" value="1"/>
</dbReference>
<dbReference type="CDD" id="cd00190">
    <property type="entry name" value="Tryp_SPc"/>
    <property type="match status" value="1"/>
</dbReference>
<evidence type="ECO:0000256" key="8">
    <source>
        <dbReference type="ARBA" id="ARBA00023136"/>
    </source>
</evidence>
<dbReference type="InterPro" id="IPR043504">
    <property type="entry name" value="Peptidase_S1_PA_chymotrypsin"/>
</dbReference>
<dbReference type="PANTHER" id="PTHR24252">
    <property type="entry name" value="ACROSIN-RELATED"/>
    <property type="match status" value="1"/>
</dbReference>
<dbReference type="GeneTree" id="ENSGT00940000163237"/>
<evidence type="ECO:0000313" key="16">
    <source>
        <dbReference type="Proteomes" id="UP000002280"/>
    </source>
</evidence>
<dbReference type="InterPro" id="IPR033116">
    <property type="entry name" value="TRYPSIN_SER"/>
</dbReference>
<keyword evidence="7 12" id="KW-1133">Transmembrane helix</keyword>
<evidence type="ECO:0000256" key="1">
    <source>
        <dbReference type="ARBA" id="ARBA00004606"/>
    </source>
</evidence>
<dbReference type="Bgee" id="ENSMODG00000020743">
    <property type="expression patterns" value="Expressed in extraembryonic membrane and 6 other cell types or tissues"/>
</dbReference>
<feature type="domain" description="Peptidase S1" evidence="14">
    <location>
        <begin position="188"/>
        <end position="418"/>
    </location>
</feature>
<dbReference type="PANTHER" id="PTHR24252:SF28">
    <property type="entry name" value="TRANSMEMBRANE PROTEASE SERINE 11C ISOFORM X1"/>
    <property type="match status" value="1"/>
</dbReference>
<dbReference type="PROSITE" id="PS00135">
    <property type="entry name" value="TRYPSIN_SER"/>
    <property type="match status" value="1"/>
</dbReference>
<keyword evidence="3 12" id="KW-0812">Transmembrane</keyword>
<feature type="domain" description="SEA" evidence="13">
    <location>
        <begin position="60"/>
        <end position="178"/>
    </location>
</feature>
<dbReference type="SUPFAM" id="SSF50494">
    <property type="entry name" value="Trypsin-like serine proteases"/>
    <property type="match status" value="1"/>
</dbReference>
<dbReference type="Gene3D" id="2.40.10.10">
    <property type="entry name" value="Trypsin-like serine proteases"/>
    <property type="match status" value="2"/>
</dbReference>
<reference evidence="15 16" key="1">
    <citation type="journal article" date="2007" name="Nature">
        <title>Genome of the marsupial Monodelphis domestica reveals innovation in non-coding sequences.</title>
        <authorList>
            <person name="Mikkelsen T.S."/>
            <person name="Wakefield M.J."/>
            <person name="Aken B."/>
            <person name="Amemiya C.T."/>
            <person name="Chang J.L."/>
            <person name="Duke S."/>
            <person name="Garber M."/>
            <person name="Gentles A.J."/>
            <person name="Goodstadt L."/>
            <person name="Heger A."/>
            <person name="Jurka J."/>
            <person name="Kamal M."/>
            <person name="Mauceli E."/>
            <person name="Searle S.M."/>
            <person name="Sharpe T."/>
            <person name="Baker M.L."/>
            <person name="Batzer M.A."/>
            <person name="Benos P.V."/>
            <person name="Belov K."/>
            <person name="Clamp M."/>
            <person name="Cook A."/>
            <person name="Cuff J."/>
            <person name="Das R."/>
            <person name="Davidow L."/>
            <person name="Deakin J.E."/>
            <person name="Fazzari M.J."/>
            <person name="Glass J.L."/>
            <person name="Grabherr M."/>
            <person name="Greally J.M."/>
            <person name="Gu W."/>
            <person name="Hore T.A."/>
            <person name="Huttley G.A."/>
            <person name="Kleber M."/>
            <person name="Jirtle R.L."/>
            <person name="Koina E."/>
            <person name="Lee J.T."/>
            <person name="Mahony S."/>
            <person name="Marra M.A."/>
            <person name="Miller R.D."/>
            <person name="Nicholls R.D."/>
            <person name="Oda M."/>
            <person name="Papenfuss A.T."/>
            <person name="Parra Z.E."/>
            <person name="Pollock D.D."/>
            <person name="Ray D.A."/>
            <person name="Schein J.E."/>
            <person name="Speed T.P."/>
            <person name="Thompson K."/>
            <person name="VandeBerg J.L."/>
            <person name="Wade C.M."/>
            <person name="Walker J.A."/>
            <person name="Waters P.D."/>
            <person name="Webber C."/>
            <person name="Weidman J.R."/>
            <person name="Xie X."/>
            <person name="Zody M.C."/>
            <person name="Baldwin J."/>
            <person name="Abdouelleil A."/>
            <person name="Abdulkadir J."/>
            <person name="Abebe A."/>
            <person name="Abera B."/>
            <person name="Abreu J."/>
            <person name="Acer S.C."/>
            <person name="Aftuck L."/>
            <person name="Alexander A."/>
            <person name="An P."/>
            <person name="Anderson E."/>
            <person name="Anderson S."/>
            <person name="Arachi H."/>
            <person name="Azer M."/>
            <person name="Bachantsang P."/>
            <person name="Barry A."/>
            <person name="Bayul T."/>
            <person name="Berlin A."/>
            <person name="Bessette D."/>
            <person name="Bloom T."/>
            <person name="Bloom T."/>
            <person name="Boguslavskiy L."/>
            <person name="Bonnet C."/>
            <person name="Boukhgalter B."/>
            <person name="Bourzgui I."/>
            <person name="Brown A."/>
            <person name="Cahill P."/>
            <person name="Channer S."/>
            <person name="Cheshatsang Y."/>
            <person name="Chuda L."/>
            <person name="Citroen M."/>
            <person name="Collymore A."/>
            <person name="Cooke P."/>
            <person name="Costello M."/>
            <person name="D'Aco K."/>
            <person name="Daza R."/>
            <person name="De Haan G."/>
            <person name="DeGray S."/>
            <person name="DeMaso C."/>
            <person name="Dhargay N."/>
            <person name="Dooley K."/>
            <person name="Dooley E."/>
            <person name="Doricent M."/>
            <person name="Dorje P."/>
            <person name="Dorjee K."/>
            <person name="Dupes A."/>
            <person name="Elong R."/>
            <person name="Falk J."/>
            <person name="Farina A."/>
            <person name="Faro S."/>
            <person name="Ferguson D."/>
            <person name="Fisher S."/>
            <person name="Foley C.D."/>
            <person name="Franke A."/>
            <person name="Friedrich D."/>
            <person name="Gadbois L."/>
            <person name="Gearin G."/>
            <person name="Gearin C.R."/>
            <person name="Giannoukos G."/>
            <person name="Goode T."/>
            <person name="Graham J."/>
            <person name="Grandbois E."/>
            <person name="Grewal S."/>
            <person name="Gyaltsen K."/>
            <person name="Hafez N."/>
            <person name="Hagos B."/>
            <person name="Hall J."/>
            <person name="Henson C."/>
            <person name="Hollinger A."/>
            <person name="Honan T."/>
            <person name="Huard M.D."/>
            <person name="Hughes L."/>
            <person name="Hurhula B."/>
            <person name="Husby M.E."/>
            <person name="Kamat A."/>
            <person name="Kanga B."/>
            <person name="Kashin S."/>
            <person name="Khazanovich D."/>
            <person name="Kisner P."/>
            <person name="Lance K."/>
            <person name="Lara M."/>
            <person name="Lee W."/>
            <person name="Lennon N."/>
            <person name="Letendre F."/>
            <person name="LeVine R."/>
            <person name="Lipovsky A."/>
            <person name="Liu X."/>
            <person name="Liu J."/>
            <person name="Liu S."/>
            <person name="Lokyitsang T."/>
            <person name="Lokyitsang Y."/>
            <person name="Lubonja R."/>
            <person name="Lui A."/>
            <person name="MacDonald P."/>
            <person name="Magnisalis V."/>
            <person name="Maru K."/>
            <person name="Matthews C."/>
            <person name="McCusker W."/>
            <person name="McDonough S."/>
            <person name="Mehta T."/>
            <person name="Meldrim J."/>
            <person name="Meneus L."/>
            <person name="Mihai O."/>
            <person name="Mihalev A."/>
            <person name="Mihova T."/>
            <person name="Mittelman R."/>
            <person name="Mlenga V."/>
            <person name="Montmayeur A."/>
            <person name="Mulrain L."/>
            <person name="Navidi A."/>
            <person name="Naylor J."/>
            <person name="Negash T."/>
            <person name="Nguyen T."/>
            <person name="Nguyen N."/>
            <person name="Nicol R."/>
            <person name="Norbu C."/>
            <person name="Norbu N."/>
            <person name="Novod N."/>
            <person name="O'Neill B."/>
            <person name="Osman S."/>
            <person name="Markiewicz E."/>
            <person name="Oyono O.L."/>
            <person name="Patti C."/>
            <person name="Phunkhang P."/>
            <person name="Pierre F."/>
            <person name="Priest M."/>
            <person name="Raghuraman S."/>
            <person name="Rege F."/>
            <person name="Reyes R."/>
            <person name="Rise C."/>
            <person name="Rogov P."/>
            <person name="Ross K."/>
            <person name="Ryan E."/>
            <person name="Settipalli S."/>
            <person name="Shea T."/>
            <person name="Sherpa N."/>
            <person name="Shi L."/>
            <person name="Shih D."/>
            <person name="Sparrow T."/>
            <person name="Spaulding J."/>
            <person name="Stalker J."/>
            <person name="Stange-Thomann N."/>
            <person name="Stavropoulos S."/>
            <person name="Stone C."/>
            <person name="Strader C."/>
            <person name="Tesfaye S."/>
            <person name="Thomson T."/>
            <person name="Thoulutsang Y."/>
            <person name="Thoulutsang D."/>
            <person name="Topham K."/>
            <person name="Topping I."/>
            <person name="Tsamla T."/>
            <person name="Vassiliev H."/>
            <person name="Vo A."/>
            <person name="Wangchuk T."/>
            <person name="Wangdi T."/>
            <person name="Weiand M."/>
            <person name="Wilkinson J."/>
            <person name="Wilson A."/>
            <person name="Yadav S."/>
            <person name="Young G."/>
            <person name="Yu Q."/>
            <person name="Zembek L."/>
            <person name="Zhong D."/>
            <person name="Zimmer A."/>
            <person name="Zwirko Z."/>
            <person name="Jaffe D.B."/>
            <person name="Alvarez P."/>
            <person name="Brockman W."/>
            <person name="Butler J."/>
            <person name="Chin C."/>
            <person name="Gnerre S."/>
            <person name="MacCallum I."/>
            <person name="Graves J.A."/>
            <person name="Ponting C.P."/>
            <person name="Breen M."/>
            <person name="Samollow P.B."/>
            <person name="Lander E.S."/>
            <person name="Lindblad-Toh K."/>
        </authorList>
    </citation>
    <scope>NUCLEOTIDE SEQUENCE [LARGE SCALE GENOMIC DNA]</scope>
</reference>
<evidence type="ECO:0000256" key="4">
    <source>
        <dbReference type="ARBA" id="ARBA00022801"/>
    </source>
</evidence>
<feature type="transmembrane region" description="Helical" evidence="12">
    <location>
        <begin position="34"/>
        <end position="56"/>
    </location>
</feature>
<keyword evidence="4 10" id="KW-0378">Hydrolase</keyword>
<dbReference type="GO" id="GO:0005886">
    <property type="term" value="C:plasma membrane"/>
    <property type="evidence" value="ECO:0000318"/>
    <property type="project" value="GO_Central"/>
</dbReference>
<dbReference type="GO" id="GO:0043204">
    <property type="term" value="C:perikaryon"/>
    <property type="evidence" value="ECO:0007669"/>
    <property type="project" value="Ensembl"/>
</dbReference>
<reference evidence="15" key="2">
    <citation type="submission" date="2025-08" db="UniProtKB">
        <authorList>
            <consortium name="Ensembl"/>
        </authorList>
    </citation>
    <scope>IDENTIFICATION</scope>
</reference>
<dbReference type="GO" id="GO:0030425">
    <property type="term" value="C:dendrite"/>
    <property type="evidence" value="ECO:0007669"/>
    <property type="project" value="Ensembl"/>
</dbReference>
<sequence>MAKGQLQQQEQPWATLQNRTGLDTDMKLTRSGKIALTILVVIIAAAVIGVIIYFVVYGKTPFYYHISFKLNNVEYDSEFDKPYSQEYIDLNERIVSLMNKTFQASKLRRQYIQSHVVKVRQDNGKTIVDVVLKFKSCYSNNAAVFRDRARNILLQKLAGDTGSFCIDSSSFKLSGCGRRTKMSPGNKIAGGLDSVEGEWPWQVSLQQNNIHRCGATLINNNWLVTAAHCFVNAKNPQEWSATFGLLLSDPKLKRNVKNIIIHEKYHYPAHDHDIALINLSKPVLYTSTIRKICLPEASYNFPPNSDVIVTGWGSLKTDGSSPNVLQKAIIKIIDNGTCNKKEAYDGAITNEMLCAGFMKGKIDACQGDSGGPLVSSDSRGIWFLAGIVSWGDECALPNKPGVYTRVTSYRNWIKSKTGI</sequence>
<feature type="active site" description="Charge relay system" evidence="11">
    <location>
        <position position="273"/>
    </location>
</feature>
<dbReference type="SMART" id="SM00020">
    <property type="entry name" value="Tryp_SPc"/>
    <property type="match status" value="1"/>
</dbReference>
<dbReference type="STRING" id="13616.ENSMODP00000025942"/>
<keyword evidence="9" id="KW-1015">Disulfide bond</keyword>
<dbReference type="Pfam" id="PF00089">
    <property type="entry name" value="Trypsin"/>
    <property type="match status" value="1"/>
</dbReference>
<keyword evidence="2 10" id="KW-0645">Protease</keyword>
<dbReference type="Ensembl" id="ENSMODT00000026406.4">
    <property type="protein sequence ID" value="ENSMODP00000025942.2"/>
    <property type="gene ID" value="ENSMODG00000020743.4"/>
</dbReference>
<proteinExistence type="inferred from homology"/>
<dbReference type="PRINTS" id="PR00722">
    <property type="entry name" value="CHYMOTRYPSIN"/>
</dbReference>
<comment type="subcellular location">
    <subcellularLocation>
        <location evidence="1">Membrane</location>
        <topology evidence="1">Single-pass type II membrane protein</topology>
    </subcellularLocation>
</comment>
<dbReference type="InterPro" id="IPR001254">
    <property type="entry name" value="Trypsin_dom"/>
</dbReference>
<keyword evidence="5 10" id="KW-0720">Serine protease</keyword>
<evidence type="ECO:0000259" key="13">
    <source>
        <dbReference type="PROSITE" id="PS50024"/>
    </source>
</evidence>
<organism evidence="15 16">
    <name type="scientific">Monodelphis domestica</name>
    <name type="common">Gray short-tailed opossum</name>
    <dbReference type="NCBI Taxonomy" id="13616"/>
    <lineage>
        <taxon>Eukaryota</taxon>
        <taxon>Metazoa</taxon>
        <taxon>Chordata</taxon>
        <taxon>Craniata</taxon>
        <taxon>Vertebrata</taxon>
        <taxon>Euteleostomi</taxon>
        <taxon>Mammalia</taxon>
        <taxon>Metatheria</taxon>
        <taxon>Didelphimorphia</taxon>
        <taxon>Didelphidae</taxon>
        <taxon>Monodelphis</taxon>
    </lineage>
</organism>
<dbReference type="Gene3D" id="3.30.70.960">
    <property type="entry name" value="SEA domain"/>
    <property type="match status" value="1"/>
</dbReference>
<evidence type="ECO:0000256" key="9">
    <source>
        <dbReference type="ARBA" id="ARBA00023157"/>
    </source>
</evidence>
<dbReference type="PROSITE" id="PS50240">
    <property type="entry name" value="TRYPSIN_DOM"/>
    <property type="match status" value="1"/>
</dbReference>
<evidence type="ECO:0000256" key="6">
    <source>
        <dbReference type="ARBA" id="ARBA00022968"/>
    </source>
</evidence>
<accession>F7A018</accession>
<dbReference type="HOGENOM" id="CLU_006842_19_0_1"/>
<evidence type="ECO:0000256" key="2">
    <source>
        <dbReference type="ARBA" id="ARBA00022670"/>
    </source>
</evidence>
<dbReference type="eggNOG" id="KOG3627">
    <property type="taxonomic scope" value="Eukaryota"/>
</dbReference>
<dbReference type="InterPro" id="IPR000082">
    <property type="entry name" value="SEA_dom"/>
</dbReference>
<keyword evidence="8 10" id="KW-0472">Membrane</keyword>
<dbReference type="SUPFAM" id="SSF82671">
    <property type="entry name" value="SEA domain"/>
    <property type="match status" value="1"/>
</dbReference>
<dbReference type="AlphaFoldDB" id="F7A018"/>
<evidence type="ECO:0000256" key="12">
    <source>
        <dbReference type="SAM" id="Phobius"/>
    </source>
</evidence>
<keyword evidence="6" id="KW-0735">Signal-anchor</keyword>
<dbReference type="PIRSF" id="PIRSF037941">
    <property type="entry name" value="TMPRSS11ABCDE"/>
    <property type="match status" value="1"/>
</dbReference>
<dbReference type="OMA" id="EPNTKMK"/>
<dbReference type="EC" id="3.4.21.-" evidence="10"/>
<evidence type="ECO:0000313" key="15">
    <source>
        <dbReference type="Ensembl" id="ENSMODP00000025942.2"/>
    </source>
</evidence>
<evidence type="ECO:0000256" key="10">
    <source>
        <dbReference type="PIRNR" id="PIRNR037941"/>
    </source>
</evidence>
<dbReference type="GO" id="GO:0097264">
    <property type="term" value="P:self proteolysis"/>
    <property type="evidence" value="ECO:0007669"/>
    <property type="project" value="Ensembl"/>
</dbReference>
<feature type="active site" description="Charge relay system" evidence="11">
    <location>
        <position position="228"/>
    </location>
</feature>
<dbReference type="InterPro" id="IPR017329">
    <property type="entry name" value="Pept_S1A_HAT/DESC1"/>
</dbReference>
<reference evidence="15" key="3">
    <citation type="submission" date="2025-09" db="UniProtKB">
        <authorList>
            <consortium name="Ensembl"/>
        </authorList>
    </citation>
    <scope>IDENTIFICATION</scope>
</reference>
<dbReference type="InterPro" id="IPR018114">
    <property type="entry name" value="TRYPSIN_HIS"/>
</dbReference>
<name>F7A018_MONDO</name>
<evidence type="ECO:0000256" key="7">
    <source>
        <dbReference type="ARBA" id="ARBA00022989"/>
    </source>
</evidence>
<dbReference type="PROSITE" id="PS50024">
    <property type="entry name" value="SEA"/>
    <property type="match status" value="1"/>
</dbReference>
<evidence type="ECO:0000256" key="3">
    <source>
        <dbReference type="ARBA" id="ARBA00022692"/>
    </source>
</evidence>
<evidence type="ECO:0000256" key="11">
    <source>
        <dbReference type="PIRSR" id="PIRSR037941-1"/>
    </source>
</evidence>
<evidence type="ECO:0000259" key="14">
    <source>
        <dbReference type="PROSITE" id="PS50240"/>
    </source>
</evidence>
<dbReference type="Pfam" id="PF01390">
    <property type="entry name" value="SEA"/>
    <property type="match status" value="1"/>
</dbReference>
<dbReference type="GO" id="GO:0008236">
    <property type="term" value="F:serine-type peptidase activity"/>
    <property type="evidence" value="ECO:0000318"/>
    <property type="project" value="GO_Central"/>
</dbReference>
<dbReference type="InterPro" id="IPR009003">
    <property type="entry name" value="Peptidase_S1_PA"/>
</dbReference>
<evidence type="ECO:0000256" key="5">
    <source>
        <dbReference type="ARBA" id="ARBA00022825"/>
    </source>
</evidence>
<keyword evidence="16" id="KW-1185">Reference proteome</keyword>